<dbReference type="PATRIC" id="fig|1244869.3.peg.3469"/>
<evidence type="ECO:0000256" key="9">
    <source>
        <dbReference type="SAM" id="Phobius"/>
    </source>
</evidence>
<dbReference type="PANTHER" id="PTHR32089">
    <property type="entry name" value="METHYL-ACCEPTING CHEMOTAXIS PROTEIN MCPB"/>
    <property type="match status" value="1"/>
</dbReference>
<dbReference type="Gene3D" id="3.30.450.20">
    <property type="entry name" value="PAS domain"/>
    <property type="match status" value="1"/>
</dbReference>
<dbReference type="GO" id="GO:0007165">
    <property type="term" value="P:signal transduction"/>
    <property type="evidence" value="ECO:0007669"/>
    <property type="project" value="UniProtKB-KW"/>
</dbReference>
<dbReference type="AlphaFoldDB" id="M2ZN14"/>
<evidence type="ECO:0000256" key="1">
    <source>
        <dbReference type="ARBA" id="ARBA00004651"/>
    </source>
</evidence>
<evidence type="ECO:0000256" key="4">
    <source>
        <dbReference type="ARBA" id="ARBA00022989"/>
    </source>
</evidence>
<evidence type="ECO:0000256" key="5">
    <source>
        <dbReference type="ARBA" id="ARBA00023136"/>
    </source>
</evidence>
<keyword evidence="4 9" id="KW-1133">Transmembrane helix</keyword>
<reference evidence="12 13" key="1">
    <citation type="journal article" date="2014" name="Genome Announc.">
        <title>Draft Genome Sequence of Magnetospirillum sp. Strain SO-1, a Freshwater Magnetotactic Bacterium Isolated from the Ol'khovka River, Russia.</title>
        <authorList>
            <person name="Grouzdev D.S."/>
            <person name="Dziuba M.V."/>
            <person name="Sukhacheva M.S."/>
            <person name="Mardanov A.V."/>
            <person name="Beletskiy A.V."/>
            <person name="Kuznetsov B.B."/>
            <person name="Skryabin K.G."/>
        </authorList>
    </citation>
    <scope>NUCLEOTIDE SEQUENCE [LARGE SCALE GENOMIC DNA]</scope>
    <source>
        <strain evidence="12 13">SO-1</strain>
    </source>
</reference>
<evidence type="ECO:0000256" key="7">
    <source>
        <dbReference type="ARBA" id="ARBA00029447"/>
    </source>
</evidence>
<dbReference type="EMBL" id="AONQ01000056">
    <property type="protein sequence ID" value="EME68677.1"/>
    <property type="molecule type" value="Genomic_DNA"/>
</dbReference>
<proteinExistence type="inferred from homology"/>
<dbReference type="Gene3D" id="6.10.340.10">
    <property type="match status" value="1"/>
</dbReference>
<evidence type="ECO:0000313" key="13">
    <source>
        <dbReference type="Proteomes" id="UP000011744"/>
    </source>
</evidence>
<feature type="transmembrane region" description="Helical" evidence="9">
    <location>
        <begin position="184"/>
        <end position="205"/>
    </location>
</feature>
<evidence type="ECO:0000256" key="3">
    <source>
        <dbReference type="ARBA" id="ARBA00022692"/>
    </source>
</evidence>
<comment type="similarity">
    <text evidence="7">Belongs to the methyl-accepting chemotaxis (MCP) protein family.</text>
</comment>
<dbReference type="Pfam" id="PF17200">
    <property type="entry name" value="sCache_2"/>
    <property type="match status" value="1"/>
</dbReference>
<dbReference type="InterPro" id="IPR004089">
    <property type="entry name" value="MCPsignal_dom"/>
</dbReference>
<dbReference type="eggNOG" id="COG4564">
    <property type="taxonomic scope" value="Bacteria"/>
</dbReference>
<dbReference type="RefSeq" id="WP_008619989.1">
    <property type="nucleotide sequence ID" value="NZ_AONQ01000056.1"/>
</dbReference>
<dbReference type="STRING" id="1244869.H261_17298"/>
<protein>
    <submittedName>
        <fullName evidence="12">Methyl-accepting chemotaxis protein</fullName>
    </submittedName>
</protein>
<comment type="subcellular location">
    <subcellularLocation>
        <location evidence="1">Cell membrane</location>
        <topology evidence="1">Multi-pass membrane protein</topology>
    </subcellularLocation>
</comment>
<sequence>MKIAIRLWLIVVTALCGIAAVVAASLTQMNHDLLDDREVKTRHIVEVGQSLLSHFEEQERAGKISREEAQAAALAAVSKLRYEGSEYLWVHRLGESVMLSHPNAKLIDQPIEDMKDPTGLLLFREMNRIVREKSAGFVYYMWPKPGATEPVKKLSYVQGFAPWGWVIGSGIYIDDVSAAFRTRALQFGAAALGVLALVWLIAAWVGRGITRPLSDVTATLDRLTRDDHGVEIRHTERVDEIGALARGLKVFQKHIETAAEAAAEKLRQQDADLARQRRIERLTSEFDAKVAGVIKSVGAAAAQMQSTSQSMSAIADQTARQSTAVASAANHAAMSVQTVAAATEELHASEAEIARQVEVSTARSRTAVQEAERSSEIVSGLNSAAGRIGEVVALINDIASQTNLLALNATIEAARAGEMGKGFAVVANEVKNLANQTARATEEITSQIGEVQSAATQAAGAIAAIVRTIAEIDETSSVVAEAVDQQSAATTEIARSIEQAATGTAEVSSNIGEVSDAARHAGSTASEVLAAAAELTGQADALRTEVETFLGAIHGNGQKAAHLHLVAAE</sequence>
<comment type="caution">
    <text evidence="12">The sequence shown here is derived from an EMBL/GenBank/DDBJ whole genome shotgun (WGS) entry which is preliminary data.</text>
</comment>
<dbReference type="GO" id="GO:0006935">
    <property type="term" value="P:chemotaxis"/>
    <property type="evidence" value="ECO:0007669"/>
    <property type="project" value="InterPro"/>
</dbReference>
<dbReference type="PANTHER" id="PTHR32089:SF112">
    <property type="entry name" value="LYSOZYME-LIKE PROTEIN-RELATED"/>
    <property type="match status" value="1"/>
</dbReference>
<evidence type="ECO:0000256" key="6">
    <source>
        <dbReference type="ARBA" id="ARBA00023224"/>
    </source>
</evidence>
<evidence type="ECO:0000313" key="12">
    <source>
        <dbReference type="EMBL" id="EME68677.1"/>
    </source>
</evidence>
<feature type="domain" description="HAMP" evidence="11">
    <location>
        <begin position="207"/>
        <end position="260"/>
    </location>
</feature>
<evidence type="ECO:0000256" key="2">
    <source>
        <dbReference type="ARBA" id="ARBA00022475"/>
    </source>
</evidence>
<evidence type="ECO:0000259" key="10">
    <source>
        <dbReference type="PROSITE" id="PS50111"/>
    </source>
</evidence>
<dbReference type="Pfam" id="PF00015">
    <property type="entry name" value="MCPsignal"/>
    <property type="match status" value="1"/>
</dbReference>
<dbReference type="InterPro" id="IPR033480">
    <property type="entry name" value="sCache_2"/>
</dbReference>
<organism evidence="12 13">
    <name type="scientific">Paramagnetospirillum caucaseum</name>
    <dbReference type="NCBI Taxonomy" id="1244869"/>
    <lineage>
        <taxon>Bacteria</taxon>
        <taxon>Pseudomonadati</taxon>
        <taxon>Pseudomonadota</taxon>
        <taxon>Alphaproteobacteria</taxon>
        <taxon>Rhodospirillales</taxon>
        <taxon>Magnetospirillaceae</taxon>
        <taxon>Paramagnetospirillum</taxon>
    </lineage>
</organism>
<dbReference type="PRINTS" id="PR00260">
    <property type="entry name" value="CHEMTRNSDUCR"/>
</dbReference>
<keyword evidence="3 9" id="KW-0812">Transmembrane</keyword>
<gene>
    <name evidence="12" type="ORF">H261_17298</name>
</gene>
<dbReference type="GO" id="GO:0004888">
    <property type="term" value="F:transmembrane signaling receptor activity"/>
    <property type="evidence" value="ECO:0007669"/>
    <property type="project" value="InterPro"/>
</dbReference>
<accession>M2ZN14</accession>
<keyword evidence="2" id="KW-1003">Cell membrane</keyword>
<dbReference type="Gene3D" id="1.10.287.950">
    <property type="entry name" value="Methyl-accepting chemotaxis protein"/>
    <property type="match status" value="1"/>
</dbReference>
<dbReference type="SMART" id="SM00283">
    <property type="entry name" value="MA"/>
    <property type="match status" value="1"/>
</dbReference>
<dbReference type="InterPro" id="IPR003660">
    <property type="entry name" value="HAMP_dom"/>
</dbReference>
<dbReference type="InterPro" id="IPR004090">
    <property type="entry name" value="Chemotax_Me-accpt_rcpt"/>
</dbReference>
<feature type="domain" description="Methyl-accepting transducer" evidence="10">
    <location>
        <begin position="300"/>
        <end position="536"/>
    </location>
</feature>
<name>M2ZN14_9PROT</name>
<dbReference type="SMART" id="SM01049">
    <property type="entry name" value="Cache_2"/>
    <property type="match status" value="1"/>
</dbReference>
<dbReference type="Pfam" id="PF00672">
    <property type="entry name" value="HAMP"/>
    <property type="match status" value="1"/>
</dbReference>
<dbReference type="PROSITE" id="PS50885">
    <property type="entry name" value="HAMP"/>
    <property type="match status" value="1"/>
</dbReference>
<dbReference type="eggNOG" id="COG0840">
    <property type="taxonomic scope" value="Bacteria"/>
</dbReference>
<keyword evidence="6 8" id="KW-0807">Transducer</keyword>
<dbReference type="SMART" id="SM00304">
    <property type="entry name" value="HAMP"/>
    <property type="match status" value="1"/>
</dbReference>
<dbReference type="OrthoDB" id="7260004at2"/>
<dbReference type="Proteomes" id="UP000011744">
    <property type="component" value="Unassembled WGS sequence"/>
</dbReference>
<dbReference type="PROSITE" id="PS50111">
    <property type="entry name" value="CHEMOTAXIS_TRANSDUC_2"/>
    <property type="match status" value="1"/>
</dbReference>
<evidence type="ECO:0000256" key="8">
    <source>
        <dbReference type="PROSITE-ProRule" id="PRU00284"/>
    </source>
</evidence>
<evidence type="ECO:0000259" key="11">
    <source>
        <dbReference type="PROSITE" id="PS50885"/>
    </source>
</evidence>
<keyword evidence="13" id="KW-1185">Reference proteome</keyword>
<keyword evidence="5 9" id="KW-0472">Membrane</keyword>
<dbReference type="SUPFAM" id="SSF58104">
    <property type="entry name" value="Methyl-accepting chemotaxis protein (MCP) signaling domain"/>
    <property type="match status" value="1"/>
</dbReference>
<dbReference type="GO" id="GO:0005886">
    <property type="term" value="C:plasma membrane"/>
    <property type="evidence" value="ECO:0007669"/>
    <property type="project" value="UniProtKB-SubCell"/>
</dbReference>